<dbReference type="GO" id="GO:0046872">
    <property type="term" value="F:metal ion binding"/>
    <property type="evidence" value="ECO:0007669"/>
    <property type="project" value="UniProtKB-KW"/>
</dbReference>
<dbReference type="Proteomes" id="UP000592181">
    <property type="component" value="Unassembled WGS sequence"/>
</dbReference>
<dbReference type="PANTHER" id="PTHR33571">
    <property type="entry name" value="SSL8005 PROTEIN"/>
    <property type="match status" value="1"/>
</dbReference>
<sequence length="146" mass="15574">MDGIREQRQAAGLTQAELAALSGVAQPNIAAYESGRRRPSAAMTDRLRDALRPRPSAAAAAHREEILAVLARYRMSDVRIFGSAARGTDEPGSDLDLLVDLPADADLLDLIDGAEAVEGIVGVRVDIVSARALRPDHEIARTARPL</sequence>
<dbReference type="InterPro" id="IPR010982">
    <property type="entry name" value="Lambda_DNA-bd_dom_sf"/>
</dbReference>
<dbReference type="SUPFAM" id="SSF81301">
    <property type="entry name" value="Nucleotidyltransferase"/>
    <property type="match status" value="1"/>
</dbReference>
<keyword evidence="13" id="KW-1185">Reference proteome</keyword>
<evidence type="ECO:0000256" key="4">
    <source>
        <dbReference type="ARBA" id="ARBA00022695"/>
    </source>
</evidence>
<protein>
    <recommendedName>
        <fullName evidence="11">HTH cro/C1-type domain-containing protein</fullName>
    </recommendedName>
</protein>
<keyword evidence="4" id="KW-0548">Nucleotidyltransferase</keyword>
<proteinExistence type="inferred from homology"/>
<dbReference type="PANTHER" id="PTHR33571:SF12">
    <property type="entry name" value="BSL3053 PROTEIN"/>
    <property type="match status" value="1"/>
</dbReference>
<dbReference type="Pfam" id="PF01381">
    <property type="entry name" value="HTH_3"/>
    <property type="match status" value="1"/>
</dbReference>
<dbReference type="InterPro" id="IPR052038">
    <property type="entry name" value="Type-VII_TA_antitoxin"/>
</dbReference>
<dbReference type="GO" id="GO:0003677">
    <property type="term" value="F:DNA binding"/>
    <property type="evidence" value="ECO:0007669"/>
    <property type="project" value="InterPro"/>
</dbReference>
<evidence type="ECO:0000259" key="11">
    <source>
        <dbReference type="PROSITE" id="PS50943"/>
    </source>
</evidence>
<evidence type="ECO:0000256" key="6">
    <source>
        <dbReference type="ARBA" id="ARBA00022741"/>
    </source>
</evidence>
<accession>A0A852X165</accession>
<evidence type="ECO:0000256" key="8">
    <source>
        <dbReference type="ARBA" id="ARBA00022842"/>
    </source>
</evidence>
<comment type="cofactor">
    <cofactor evidence="1">
        <name>Mg(2+)</name>
        <dbReference type="ChEBI" id="CHEBI:18420"/>
    </cofactor>
</comment>
<keyword evidence="7" id="KW-0067">ATP-binding</keyword>
<comment type="similarity">
    <text evidence="9">Belongs to the MntA antitoxin family.</text>
</comment>
<evidence type="ECO:0000256" key="2">
    <source>
        <dbReference type="ARBA" id="ARBA00022649"/>
    </source>
</evidence>
<evidence type="ECO:0000313" key="13">
    <source>
        <dbReference type="Proteomes" id="UP000592181"/>
    </source>
</evidence>
<reference evidence="12 13" key="1">
    <citation type="submission" date="2020-07" db="EMBL/GenBank/DDBJ databases">
        <title>Sequencing the genomes of 1000 actinobacteria strains.</title>
        <authorList>
            <person name="Klenk H.-P."/>
        </authorList>
    </citation>
    <scope>NUCLEOTIDE SEQUENCE [LARGE SCALE GENOMIC DNA]</scope>
    <source>
        <strain evidence="12 13">DSM 24723</strain>
    </source>
</reference>
<dbReference type="Gene3D" id="3.30.460.10">
    <property type="entry name" value="Beta Polymerase, domain 2"/>
    <property type="match status" value="1"/>
</dbReference>
<evidence type="ECO:0000256" key="7">
    <source>
        <dbReference type="ARBA" id="ARBA00022840"/>
    </source>
</evidence>
<dbReference type="CDD" id="cd00093">
    <property type="entry name" value="HTH_XRE"/>
    <property type="match status" value="1"/>
</dbReference>
<keyword evidence="3" id="KW-0808">Transferase</keyword>
<feature type="domain" description="HTH cro/C1-type" evidence="11">
    <location>
        <begin position="4"/>
        <end position="58"/>
    </location>
</feature>
<name>A0A852X165_9MICO</name>
<feature type="region of interest" description="Disordered" evidence="10">
    <location>
        <begin position="35"/>
        <end position="56"/>
    </location>
</feature>
<keyword evidence="2" id="KW-1277">Toxin-antitoxin system</keyword>
<dbReference type="SMART" id="SM00530">
    <property type="entry name" value="HTH_XRE"/>
    <property type="match status" value="1"/>
</dbReference>
<dbReference type="InterPro" id="IPR001387">
    <property type="entry name" value="Cro/C1-type_HTH"/>
</dbReference>
<evidence type="ECO:0000256" key="1">
    <source>
        <dbReference type="ARBA" id="ARBA00001946"/>
    </source>
</evidence>
<dbReference type="InterPro" id="IPR002934">
    <property type="entry name" value="Polymerase_NTP_transf_dom"/>
</dbReference>
<keyword evidence="8" id="KW-0460">Magnesium</keyword>
<evidence type="ECO:0000256" key="5">
    <source>
        <dbReference type="ARBA" id="ARBA00022723"/>
    </source>
</evidence>
<dbReference type="GO" id="GO:0005524">
    <property type="term" value="F:ATP binding"/>
    <property type="evidence" value="ECO:0007669"/>
    <property type="project" value="UniProtKB-KW"/>
</dbReference>
<evidence type="ECO:0000313" key="12">
    <source>
        <dbReference type="EMBL" id="NYG36856.1"/>
    </source>
</evidence>
<dbReference type="PROSITE" id="PS50943">
    <property type="entry name" value="HTH_CROC1"/>
    <property type="match status" value="1"/>
</dbReference>
<comment type="caution">
    <text evidence="12">The sequence shown here is derived from an EMBL/GenBank/DDBJ whole genome shotgun (WGS) entry which is preliminary data.</text>
</comment>
<dbReference type="SUPFAM" id="SSF47413">
    <property type="entry name" value="lambda repressor-like DNA-binding domains"/>
    <property type="match status" value="1"/>
</dbReference>
<dbReference type="EMBL" id="JACBZX010000001">
    <property type="protein sequence ID" value="NYG36856.1"/>
    <property type="molecule type" value="Genomic_DNA"/>
</dbReference>
<dbReference type="InterPro" id="IPR043519">
    <property type="entry name" value="NT_sf"/>
</dbReference>
<dbReference type="Gene3D" id="1.10.260.40">
    <property type="entry name" value="lambda repressor-like DNA-binding domains"/>
    <property type="match status" value="1"/>
</dbReference>
<dbReference type="Pfam" id="PF01909">
    <property type="entry name" value="NTP_transf_2"/>
    <property type="match status" value="1"/>
</dbReference>
<keyword evidence="6" id="KW-0547">Nucleotide-binding</keyword>
<dbReference type="RefSeq" id="WP_179462305.1">
    <property type="nucleotide sequence ID" value="NZ_JACBZX010000001.1"/>
</dbReference>
<keyword evidence="5" id="KW-0479">Metal-binding</keyword>
<evidence type="ECO:0000256" key="9">
    <source>
        <dbReference type="ARBA" id="ARBA00038276"/>
    </source>
</evidence>
<dbReference type="AlphaFoldDB" id="A0A852X165"/>
<organism evidence="12 13">
    <name type="scientific">Janibacter alkaliphilus</name>
    <dbReference type="NCBI Taxonomy" id="1069963"/>
    <lineage>
        <taxon>Bacteria</taxon>
        <taxon>Bacillati</taxon>
        <taxon>Actinomycetota</taxon>
        <taxon>Actinomycetes</taxon>
        <taxon>Micrococcales</taxon>
        <taxon>Intrasporangiaceae</taxon>
        <taxon>Janibacter</taxon>
    </lineage>
</organism>
<evidence type="ECO:0000256" key="3">
    <source>
        <dbReference type="ARBA" id="ARBA00022679"/>
    </source>
</evidence>
<evidence type="ECO:0000256" key="10">
    <source>
        <dbReference type="SAM" id="MobiDB-lite"/>
    </source>
</evidence>
<gene>
    <name evidence="12" type="ORF">BJY28_001325</name>
</gene>
<dbReference type="CDD" id="cd05403">
    <property type="entry name" value="NT_KNTase_like"/>
    <property type="match status" value="1"/>
</dbReference>
<dbReference type="GO" id="GO:0016779">
    <property type="term" value="F:nucleotidyltransferase activity"/>
    <property type="evidence" value="ECO:0007669"/>
    <property type="project" value="UniProtKB-KW"/>
</dbReference>